<evidence type="ECO:0000256" key="2">
    <source>
        <dbReference type="SAM" id="SignalP"/>
    </source>
</evidence>
<dbReference type="AlphaFoldDB" id="A0A034V8J1"/>
<reference evidence="4" key="1">
    <citation type="journal article" date="2014" name="BMC Genomics">
        <title>Characterizing the developmental transcriptome of the oriental fruit fly, Bactrocera dorsalis (Diptera: Tephritidae) through comparative genomic analysis with Drosophila melanogaster utilizing modENCODE datasets.</title>
        <authorList>
            <person name="Geib S.M."/>
            <person name="Calla B."/>
            <person name="Hall B."/>
            <person name="Hou S."/>
            <person name="Manoukis N.C."/>
        </authorList>
    </citation>
    <scope>NUCLEOTIDE SEQUENCE</scope>
    <source>
        <strain evidence="4">Punador</strain>
    </source>
</reference>
<dbReference type="CDD" id="cd00037">
    <property type="entry name" value="CLECT"/>
    <property type="match status" value="1"/>
</dbReference>
<dbReference type="InterPro" id="IPR001304">
    <property type="entry name" value="C-type_lectin-like"/>
</dbReference>
<gene>
    <name evidence="4" type="primary">PLC</name>
</gene>
<evidence type="ECO:0000313" key="4">
    <source>
        <dbReference type="EMBL" id="JAC37868.1"/>
    </source>
</evidence>
<dbReference type="OrthoDB" id="7357196at2759"/>
<feature type="non-terminal residue" evidence="4">
    <location>
        <position position="1"/>
    </location>
</feature>
<organism evidence="4">
    <name type="scientific">Bactrocera dorsalis</name>
    <name type="common">Oriental fruit fly</name>
    <name type="synonym">Dacus dorsalis</name>
    <dbReference type="NCBI Taxonomy" id="27457"/>
    <lineage>
        <taxon>Eukaryota</taxon>
        <taxon>Metazoa</taxon>
        <taxon>Ecdysozoa</taxon>
        <taxon>Arthropoda</taxon>
        <taxon>Hexapoda</taxon>
        <taxon>Insecta</taxon>
        <taxon>Pterygota</taxon>
        <taxon>Neoptera</taxon>
        <taxon>Endopterygota</taxon>
        <taxon>Diptera</taxon>
        <taxon>Brachycera</taxon>
        <taxon>Muscomorpha</taxon>
        <taxon>Tephritoidea</taxon>
        <taxon>Tephritidae</taxon>
        <taxon>Bactrocera</taxon>
        <taxon>Bactrocera</taxon>
    </lineage>
</organism>
<dbReference type="PROSITE" id="PS50041">
    <property type="entry name" value="C_TYPE_LECTIN_2"/>
    <property type="match status" value="1"/>
</dbReference>
<feature type="signal peptide" evidence="2">
    <location>
        <begin position="1"/>
        <end position="23"/>
    </location>
</feature>
<feature type="domain" description="C-type lectin" evidence="3">
    <location>
        <begin position="42"/>
        <end position="160"/>
    </location>
</feature>
<dbReference type="PROSITE" id="PS00615">
    <property type="entry name" value="C_TYPE_LECTIN_1"/>
    <property type="match status" value="1"/>
</dbReference>
<sequence>LTKHSTMKYFALLLAALIGVSFASPYPKAAGVIEEDWRGNLQQNSDYYVSQNPVSWFAANYFCYSNGWTLVAPNSFTSDLLLKGFIELFGLTQNNYWTAGNRLANESTWLWGLGGKNFSFTNWAASEPETSGDCLLVQTNTTDILWANQDCAVQNYFICQKTVSTN</sequence>
<dbReference type="InterPro" id="IPR016186">
    <property type="entry name" value="C-type_lectin-like/link_sf"/>
</dbReference>
<dbReference type="EMBL" id="GAKP01021084">
    <property type="protein sequence ID" value="JAC37868.1"/>
    <property type="molecule type" value="Transcribed_RNA"/>
</dbReference>
<evidence type="ECO:0000259" key="3">
    <source>
        <dbReference type="PROSITE" id="PS50041"/>
    </source>
</evidence>
<dbReference type="SMART" id="SM00034">
    <property type="entry name" value="CLECT"/>
    <property type="match status" value="1"/>
</dbReference>
<dbReference type="InterPro" id="IPR016187">
    <property type="entry name" value="CTDL_fold"/>
</dbReference>
<dbReference type="Pfam" id="PF00059">
    <property type="entry name" value="Lectin_C"/>
    <property type="match status" value="1"/>
</dbReference>
<proteinExistence type="predicted"/>
<keyword evidence="2" id="KW-0732">Signal</keyword>
<name>A0A034V8J1_BACDO</name>
<evidence type="ECO:0000256" key="1">
    <source>
        <dbReference type="ARBA" id="ARBA00023157"/>
    </source>
</evidence>
<dbReference type="EMBL" id="GAKP01021082">
    <property type="protein sequence ID" value="JAC37870.1"/>
    <property type="molecule type" value="Transcribed_RNA"/>
</dbReference>
<feature type="chain" id="PRO_5007368964" evidence="2">
    <location>
        <begin position="24"/>
        <end position="166"/>
    </location>
</feature>
<accession>A0A034V8J1</accession>
<dbReference type="Gene3D" id="3.10.100.10">
    <property type="entry name" value="Mannose-Binding Protein A, subunit A"/>
    <property type="match status" value="1"/>
</dbReference>
<protein>
    <submittedName>
        <fullName evidence="4">Perlucin</fullName>
    </submittedName>
</protein>
<dbReference type="InterPro" id="IPR018378">
    <property type="entry name" value="C-type_lectin_CS"/>
</dbReference>
<dbReference type="SUPFAM" id="SSF56436">
    <property type="entry name" value="C-type lectin-like"/>
    <property type="match status" value="1"/>
</dbReference>
<keyword evidence="1" id="KW-1015">Disulfide bond</keyword>